<protein>
    <submittedName>
        <fullName evidence="1">Uncharacterized protein</fullName>
    </submittedName>
</protein>
<dbReference type="InterPro" id="IPR040268">
    <property type="entry name" value="ARMH2"/>
</dbReference>
<dbReference type="SUPFAM" id="SSF48371">
    <property type="entry name" value="ARM repeat"/>
    <property type="match status" value="1"/>
</dbReference>
<dbReference type="AlphaFoldDB" id="A0A914ALH7"/>
<dbReference type="EnsemblMetazoa" id="XM_038208478.1">
    <property type="protein sequence ID" value="XP_038064406.1"/>
    <property type="gene ID" value="LOC119734872"/>
</dbReference>
<dbReference type="Pfam" id="PF17822">
    <property type="entry name" value="ARMH2"/>
    <property type="match status" value="1"/>
</dbReference>
<dbReference type="RefSeq" id="XP_038064406.1">
    <property type="nucleotide sequence ID" value="XM_038208478.1"/>
</dbReference>
<evidence type="ECO:0000313" key="2">
    <source>
        <dbReference type="Proteomes" id="UP000887568"/>
    </source>
</evidence>
<dbReference type="InterPro" id="IPR011989">
    <property type="entry name" value="ARM-like"/>
</dbReference>
<dbReference type="InterPro" id="IPR016024">
    <property type="entry name" value="ARM-type_fold"/>
</dbReference>
<dbReference type="Proteomes" id="UP000887568">
    <property type="component" value="Unplaced"/>
</dbReference>
<organism evidence="1 2">
    <name type="scientific">Patiria miniata</name>
    <name type="common">Bat star</name>
    <name type="synonym">Asterina miniata</name>
    <dbReference type="NCBI Taxonomy" id="46514"/>
    <lineage>
        <taxon>Eukaryota</taxon>
        <taxon>Metazoa</taxon>
        <taxon>Echinodermata</taxon>
        <taxon>Eleutherozoa</taxon>
        <taxon>Asterozoa</taxon>
        <taxon>Asteroidea</taxon>
        <taxon>Valvatacea</taxon>
        <taxon>Valvatida</taxon>
        <taxon>Asterinidae</taxon>
        <taxon>Patiria</taxon>
    </lineage>
</organism>
<reference evidence="1" key="1">
    <citation type="submission" date="2022-11" db="UniProtKB">
        <authorList>
            <consortium name="EnsemblMetazoa"/>
        </authorList>
    </citation>
    <scope>IDENTIFICATION</scope>
</reference>
<dbReference type="OrthoDB" id="5971936at2759"/>
<dbReference type="PANTHER" id="PTHR37679:SF1">
    <property type="entry name" value="ARMADILLO-LIKE HELICAL DOMAIN-CONTAINING PROTEIN 2"/>
    <property type="match status" value="1"/>
</dbReference>
<accession>A0A914ALH7</accession>
<proteinExistence type="predicted"/>
<name>A0A914ALH7_PATMI</name>
<dbReference type="Gene3D" id="1.25.10.10">
    <property type="entry name" value="Leucine-rich Repeat Variant"/>
    <property type="match status" value="1"/>
</dbReference>
<sequence>MFQSMRRVFESVEKTLHTLASHGEAGEHPWDNEPNLFKRDIMICASHLGDGNDVEVRTEAVRKIGHLAYTGGAEAAKCAATYLPIIAEILKGETTTSSSTALKTEVVKALSEICRAHKDNCSQVCEGLVLLPVLAELVTSHADPALTRWSCYALVVVCASSTKVVRALMEYYSETDGGNLKECLEEMEEGSWKGWPRNYAAVIRDFLGHVKVDLNAK</sequence>
<dbReference type="OMA" id="GWPENFA"/>
<dbReference type="PANTHER" id="PTHR37679">
    <property type="entry name" value="ARMADILLO-LIKE HELICAL DOMAIN-CONTAINING PROTEIN 2"/>
    <property type="match status" value="1"/>
</dbReference>
<dbReference type="GeneID" id="119734872"/>
<keyword evidence="2" id="KW-1185">Reference proteome</keyword>
<evidence type="ECO:0000313" key="1">
    <source>
        <dbReference type="EnsemblMetazoa" id="XP_038064406.1"/>
    </source>
</evidence>